<dbReference type="EMBL" id="JAAGAX010000004">
    <property type="protein sequence ID" value="KAF2318025.1"/>
    <property type="molecule type" value="Genomic_DNA"/>
</dbReference>
<protein>
    <submittedName>
        <fullName evidence="2">Uncharacterized protein</fullName>
    </submittedName>
</protein>
<organism evidence="2 3">
    <name type="scientific">Hevea brasiliensis</name>
    <name type="common">Para rubber tree</name>
    <name type="synonym">Siphonia brasiliensis</name>
    <dbReference type="NCBI Taxonomy" id="3981"/>
    <lineage>
        <taxon>Eukaryota</taxon>
        <taxon>Viridiplantae</taxon>
        <taxon>Streptophyta</taxon>
        <taxon>Embryophyta</taxon>
        <taxon>Tracheophyta</taxon>
        <taxon>Spermatophyta</taxon>
        <taxon>Magnoliopsida</taxon>
        <taxon>eudicotyledons</taxon>
        <taxon>Gunneridae</taxon>
        <taxon>Pentapetalae</taxon>
        <taxon>rosids</taxon>
        <taxon>fabids</taxon>
        <taxon>Malpighiales</taxon>
        <taxon>Euphorbiaceae</taxon>
        <taxon>Crotonoideae</taxon>
        <taxon>Micrandreae</taxon>
        <taxon>Hevea</taxon>
    </lineage>
</organism>
<evidence type="ECO:0000313" key="2">
    <source>
        <dbReference type="EMBL" id="KAF2318025.1"/>
    </source>
</evidence>
<accession>A0A6A6MZJ2</accession>
<proteinExistence type="predicted"/>
<feature type="transmembrane region" description="Helical" evidence="1">
    <location>
        <begin position="6"/>
        <end position="26"/>
    </location>
</feature>
<keyword evidence="1" id="KW-0812">Transmembrane</keyword>
<reference evidence="2 3" key="1">
    <citation type="journal article" date="2020" name="Mol. Plant">
        <title>The Chromosome-Based Rubber Tree Genome Provides New Insights into Spurge Genome Evolution and Rubber Biosynthesis.</title>
        <authorList>
            <person name="Liu J."/>
            <person name="Shi C."/>
            <person name="Shi C.C."/>
            <person name="Li W."/>
            <person name="Zhang Q.J."/>
            <person name="Zhang Y."/>
            <person name="Li K."/>
            <person name="Lu H.F."/>
            <person name="Shi C."/>
            <person name="Zhu S.T."/>
            <person name="Xiao Z.Y."/>
            <person name="Nan H."/>
            <person name="Yue Y."/>
            <person name="Zhu X.G."/>
            <person name="Wu Y."/>
            <person name="Hong X.N."/>
            <person name="Fan G.Y."/>
            <person name="Tong Y."/>
            <person name="Zhang D."/>
            <person name="Mao C.L."/>
            <person name="Liu Y.L."/>
            <person name="Hao S.J."/>
            <person name="Liu W.Q."/>
            <person name="Lv M.Q."/>
            <person name="Zhang H.B."/>
            <person name="Liu Y."/>
            <person name="Hu-Tang G.R."/>
            <person name="Wang J.P."/>
            <person name="Wang J.H."/>
            <person name="Sun Y.H."/>
            <person name="Ni S.B."/>
            <person name="Chen W.B."/>
            <person name="Zhang X.C."/>
            <person name="Jiao Y.N."/>
            <person name="Eichler E.E."/>
            <person name="Li G.H."/>
            <person name="Liu X."/>
            <person name="Gao L.Z."/>
        </authorList>
    </citation>
    <scope>NUCLEOTIDE SEQUENCE [LARGE SCALE GENOMIC DNA]</scope>
    <source>
        <strain evidence="3">cv. GT1</strain>
        <tissue evidence="2">Leaf</tissue>
    </source>
</reference>
<comment type="caution">
    <text evidence="2">The sequence shown here is derived from an EMBL/GenBank/DDBJ whole genome shotgun (WGS) entry which is preliminary data.</text>
</comment>
<dbReference type="PANTHER" id="PTHR33474">
    <property type="entry name" value="TRANSMEMBRANE PROTEIN"/>
    <property type="match status" value="1"/>
</dbReference>
<dbReference type="PANTHER" id="PTHR33474:SF2">
    <property type="entry name" value="TRANSMEMBRANE PROTEIN"/>
    <property type="match status" value="1"/>
</dbReference>
<evidence type="ECO:0000256" key="1">
    <source>
        <dbReference type="SAM" id="Phobius"/>
    </source>
</evidence>
<keyword evidence="3" id="KW-1185">Reference proteome</keyword>
<keyword evidence="1" id="KW-1133">Transmembrane helix</keyword>
<name>A0A6A6MZJ2_HEVBR</name>
<gene>
    <name evidence="2" type="ORF">GH714_041352</name>
</gene>
<dbReference type="Proteomes" id="UP000467840">
    <property type="component" value="Chromosome 6"/>
</dbReference>
<dbReference type="AlphaFoldDB" id="A0A6A6MZJ2"/>
<keyword evidence="1" id="KW-0472">Membrane</keyword>
<sequence>MAGTTTLFRLLVIFLGISHLVCLNAIPITRLERLLHGPHQVLPVPETTHMKVAVERSWEEHTNLGGRMAVELNDYPGSGANNRHLQGHHSSTDVEGGSCWRAKLLERCWTADFPSCRSAFEFFVRELNL</sequence>
<evidence type="ECO:0000313" key="3">
    <source>
        <dbReference type="Proteomes" id="UP000467840"/>
    </source>
</evidence>